<feature type="compositionally biased region" description="Polar residues" evidence="2">
    <location>
        <begin position="239"/>
        <end position="249"/>
    </location>
</feature>
<gene>
    <name evidence="3" type="ORF">CORT_0C00720</name>
</gene>
<dbReference type="EMBL" id="HE681721">
    <property type="protein sequence ID" value="CCG25450.1"/>
    <property type="molecule type" value="Genomic_DNA"/>
</dbReference>
<dbReference type="GeneID" id="14539577"/>
<dbReference type="AlphaFoldDB" id="H8X3H7"/>
<dbReference type="Proteomes" id="UP000005018">
    <property type="component" value="Chromosome 3"/>
</dbReference>
<protein>
    <submittedName>
        <fullName evidence="3">Uncharacterized protein</fullName>
    </submittedName>
</protein>
<organism evidence="3 4">
    <name type="scientific">Candida orthopsilosis (strain 90-125)</name>
    <name type="common">Yeast</name>
    <dbReference type="NCBI Taxonomy" id="1136231"/>
    <lineage>
        <taxon>Eukaryota</taxon>
        <taxon>Fungi</taxon>
        <taxon>Dikarya</taxon>
        <taxon>Ascomycota</taxon>
        <taxon>Saccharomycotina</taxon>
        <taxon>Pichiomycetes</taxon>
        <taxon>Debaryomycetaceae</taxon>
        <taxon>Candida/Lodderomyces clade</taxon>
        <taxon>Candida</taxon>
    </lineage>
</organism>
<dbReference type="OrthoDB" id="3993315at2759"/>
<evidence type="ECO:0000313" key="4">
    <source>
        <dbReference type="Proteomes" id="UP000005018"/>
    </source>
</evidence>
<reference evidence="3 4" key="1">
    <citation type="journal article" date="2012" name="PLoS ONE">
        <title>Sequence and analysis of the genome of the pathogenic yeast Candida orthopsilosis.</title>
        <authorList>
            <person name="Riccombeni A."/>
            <person name="Vidanes G."/>
            <person name="Proux-Wera E."/>
            <person name="Wolfe K.H."/>
            <person name="Butler G."/>
        </authorList>
    </citation>
    <scope>NUCLEOTIDE SEQUENCE [LARGE SCALE GENOMIC DNA]</scope>
    <source>
        <strain evidence="3 4">Co 90-125</strain>
    </source>
</reference>
<feature type="region of interest" description="Disordered" evidence="2">
    <location>
        <begin position="1"/>
        <end position="20"/>
    </location>
</feature>
<evidence type="ECO:0000313" key="3">
    <source>
        <dbReference type="EMBL" id="CCG25450.1"/>
    </source>
</evidence>
<evidence type="ECO:0000256" key="2">
    <source>
        <dbReference type="SAM" id="MobiDB-lite"/>
    </source>
</evidence>
<feature type="compositionally biased region" description="Basic and acidic residues" evidence="2">
    <location>
        <begin position="35"/>
        <end position="46"/>
    </location>
</feature>
<feature type="region of interest" description="Disordered" evidence="2">
    <location>
        <begin position="88"/>
        <end position="158"/>
    </location>
</feature>
<keyword evidence="4" id="KW-1185">Reference proteome</keyword>
<feature type="compositionally biased region" description="Polar residues" evidence="2">
    <location>
        <begin position="143"/>
        <end position="152"/>
    </location>
</feature>
<evidence type="ECO:0000256" key="1">
    <source>
        <dbReference type="SAM" id="Coils"/>
    </source>
</evidence>
<sequence length="391" mass="42853">MEKEDSFDAGNSTVVSIPRSDLDIGLQEEAVADSVESKHPDQKNLKQQEQQGGEVGEETNNILDSQFYKSQTTTTTTASALAAAAAAAAATTTTTTTTTTTGTTTGTTHSPSISSISSLDSDSSTGKLIKSFSKTKLTDNNKENQQPPTTDTKPIDLDRPALMATSTENSFNTTTKVTKLPQSVASKTNFYNDLTSKNTTQQQPQPQKKKPIKFTVRKVSHEAISTPSSPSPDAMTHGYSHSRQSSNGSYHHHNQHKSPIPTPVNGTFTSTKLHHTLQPSQSPPIGMVASPPSLDSHELETRKKLNAAQHKYDQYEARIGKIDKEIQFLTNLLPPYNVDVDYTTRVKIQRAIEKLRGKQDELARKKYGLGITISRLWRASEGSEIWVRKVD</sequence>
<feature type="compositionally biased region" description="Low complexity" evidence="2">
    <location>
        <begin position="88"/>
        <end position="124"/>
    </location>
</feature>
<name>H8X3H7_CANO9</name>
<dbReference type="KEGG" id="cot:CORT_0C00720"/>
<dbReference type="RefSeq" id="XP_003868354.1">
    <property type="nucleotide sequence ID" value="XM_003868306.1"/>
</dbReference>
<feature type="region of interest" description="Disordered" evidence="2">
    <location>
        <begin position="195"/>
        <end position="270"/>
    </location>
</feature>
<dbReference type="HOGENOM" id="CLU_059406_1_0_1"/>
<feature type="coiled-coil region" evidence="1">
    <location>
        <begin position="298"/>
        <end position="365"/>
    </location>
</feature>
<feature type="compositionally biased region" description="Basic residues" evidence="2">
    <location>
        <begin position="207"/>
        <end position="218"/>
    </location>
</feature>
<dbReference type="eggNOG" id="ENOG502S1ET">
    <property type="taxonomic scope" value="Eukaryota"/>
</dbReference>
<keyword evidence="1" id="KW-0175">Coiled coil</keyword>
<accession>H8X3H7</accession>
<proteinExistence type="predicted"/>
<feature type="region of interest" description="Disordered" evidence="2">
    <location>
        <begin position="31"/>
        <end position="63"/>
    </location>
</feature>